<name>A0A6G1HNC5_9PEZI</name>
<dbReference type="EMBL" id="ML996703">
    <property type="protein sequence ID" value="KAF2397337.1"/>
    <property type="molecule type" value="Genomic_DNA"/>
</dbReference>
<sequence>MSLFGRKWPAPIAQPMMPFYAAGAIILYGVNSFANTLYNTDEHRNDPRNPLAKAQATQAH</sequence>
<keyword evidence="2" id="KW-1133">Transmembrane helix</keyword>
<dbReference type="PANTHER" id="PTHR28060">
    <property type="entry name" value="ATP SYNTHASE SUBUNIT J, MITOCHONDRIAL"/>
    <property type="match status" value="1"/>
</dbReference>
<reference evidence="3" key="1">
    <citation type="journal article" date="2020" name="Stud. Mycol.">
        <title>101 Dothideomycetes genomes: a test case for predicting lifestyles and emergence of pathogens.</title>
        <authorList>
            <person name="Haridas S."/>
            <person name="Albert R."/>
            <person name="Binder M."/>
            <person name="Bloem J."/>
            <person name="Labutti K."/>
            <person name="Salamov A."/>
            <person name="Andreopoulos B."/>
            <person name="Baker S."/>
            <person name="Barry K."/>
            <person name="Bills G."/>
            <person name="Bluhm B."/>
            <person name="Cannon C."/>
            <person name="Castanera R."/>
            <person name="Culley D."/>
            <person name="Daum C."/>
            <person name="Ezra D."/>
            <person name="Gonzalez J."/>
            <person name="Henrissat B."/>
            <person name="Kuo A."/>
            <person name="Liang C."/>
            <person name="Lipzen A."/>
            <person name="Lutzoni F."/>
            <person name="Magnuson J."/>
            <person name="Mondo S."/>
            <person name="Nolan M."/>
            <person name="Ohm R."/>
            <person name="Pangilinan J."/>
            <person name="Park H.-J."/>
            <person name="Ramirez L."/>
            <person name="Alfaro M."/>
            <person name="Sun H."/>
            <person name="Tritt A."/>
            <person name="Yoshinaga Y."/>
            <person name="Zwiers L.-H."/>
            <person name="Turgeon B."/>
            <person name="Goodwin S."/>
            <person name="Spatafora J."/>
            <person name="Crous P."/>
            <person name="Grigoriev I."/>
        </authorList>
    </citation>
    <scope>NUCLEOTIDE SEQUENCE</scope>
    <source>
        <strain evidence="3">CBS 262.69</strain>
    </source>
</reference>
<dbReference type="AlphaFoldDB" id="A0A6G1HNC5"/>
<dbReference type="Proteomes" id="UP000799640">
    <property type="component" value="Unassembled WGS sequence"/>
</dbReference>
<evidence type="ECO:0000313" key="3">
    <source>
        <dbReference type="EMBL" id="KAF2397337.1"/>
    </source>
</evidence>
<accession>A0A6G1HNC5</accession>
<keyword evidence="2" id="KW-0812">Transmembrane</keyword>
<feature type="transmembrane region" description="Helical" evidence="2">
    <location>
        <begin position="20"/>
        <end position="38"/>
    </location>
</feature>
<evidence type="ECO:0000256" key="1">
    <source>
        <dbReference type="SAM" id="MobiDB-lite"/>
    </source>
</evidence>
<gene>
    <name evidence="3" type="ORF">EJ06DRAFT_558913</name>
</gene>
<dbReference type="OrthoDB" id="5520611at2759"/>
<keyword evidence="4" id="KW-1185">Reference proteome</keyword>
<feature type="region of interest" description="Disordered" evidence="1">
    <location>
        <begin position="40"/>
        <end position="60"/>
    </location>
</feature>
<protein>
    <submittedName>
        <fullName evidence="3">Putative mitochondrial F1F0 ATP synthase subunit Atp18</fullName>
    </submittedName>
</protein>
<dbReference type="GO" id="GO:0046933">
    <property type="term" value="F:proton-transporting ATP synthase activity, rotational mechanism"/>
    <property type="evidence" value="ECO:0007669"/>
    <property type="project" value="TreeGrafter"/>
</dbReference>
<dbReference type="GO" id="GO:0045259">
    <property type="term" value="C:proton-transporting ATP synthase complex"/>
    <property type="evidence" value="ECO:0007669"/>
    <property type="project" value="InterPro"/>
</dbReference>
<dbReference type="InterPro" id="IPR006995">
    <property type="entry name" value="ATP_synth_F0_jsu"/>
</dbReference>
<proteinExistence type="predicted"/>
<dbReference type="Pfam" id="PF04911">
    <property type="entry name" value="ATP-synt_J"/>
    <property type="match status" value="1"/>
</dbReference>
<dbReference type="PANTHER" id="PTHR28060:SF1">
    <property type="entry name" value="ATP SYNTHASE SUBUNIT J, MITOCHONDRIAL"/>
    <property type="match status" value="1"/>
</dbReference>
<evidence type="ECO:0000313" key="4">
    <source>
        <dbReference type="Proteomes" id="UP000799640"/>
    </source>
</evidence>
<evidence type="ECO:0000256" key="2">
    <source>
        <dbReference type="SAM" id="Phobius"/>
    </source>
</evidence>
<organism evidence="3 4">
    <name type="scientific">Trichodelitschia bisporula</name>
    <dbReference type="NCBI Taxonomy" id="703511"/>
    <lineage>
        <taxon>Eukaryota</taxon>
        <taxon>Fungi</taxon>
        <taxon>Dikarya</taxon>
        <taxon>Ascomycota</taxon>
        <taxon>Pezizomycotina</taxon>
        <taxon>Dothideomycetes</taxon>
        <taxon>Dothideomycetes incertae sedis</taxon>
        <taxon>Phaeotrichales</taxon>
        <taxon>Phaeotrichaceae</taxon>
        <taxon>Trichodelitschia</taxon>
    </lineage>
</organism>
<keyword evidence="2" id="KW-0472">Membrane</keyword>